<keyword evidence="3" id="KW-0238">DNA-binding</keyword>
<dbReference type="PROSITE" id="PS50931">
    <property type="entry name" value="HTH_LYSR"/>
    <property type="match status" value="1"/>
</dbReference>
<comment type="similarity">
    <text evidence="1">Belongs to the LysR transcriptional regulatory family.</text>
</comment>
<dbReference type="InterPro" id="IPR036390">
    <property type="entry name" value="WH_DNA-bd_sf"/>
</dbReference>
<name>A0A3E1RH65_9BURK</name>
<accession>A0A3E1RH65</accession>
<dbReference type="GO" id="GO:0006351">
    <property type="term" value="P:DNA-templated transcription"/>
    <property type="evidence" value="ECO:0007669"/>
    <property type="project" value="TreeGrafter"/>
</dbReference>
<dbReference type="Gene3D" id="1.10.10.10">
    <property type="entry name" value="Winged helix-like DNA-binding domain superfamily/Winged helix DNA-binding domain"/>
    <property type="match status" value="1"/>
</dbReference>
<sequence>MPNSCRPWPSSRCGCCEAFAVKRLPPLNALKAFAVAAREGSFTHAGEVLHVTQGAISRQVKQLETALGVPLFVRVHQAVELTPAGRELADTLGRLFAEMEVAVNRAAGQHRPEVLTVNAPPTFATRWLAPRLSDFRARFPHIDLSITTDRITTLREARSLDCMVVFDTQAWPRTPCEPVMKERHVMVSSPSLWRASKPPALPGATLLHVLDGGQRLPVWEQWIAQHGPLALDVRPGLTFSTLDQAISAAIAGAGVVIVDEAMVVRELQSGELIRHNTLYVEGPFAYWFVVPSSEPTTPARVHDFKTWLMQKALPD</sequence>
<evidence type="ECO:0000256" key="2">
    <source>
        <dbReference type="ARBA" id="ARBA00023015"/>
    </source>
</evidence>
<dbReference type="SUPFAM" id="SSF46785">
    <property type="entry name" value="Winged helix' DNA-binding domain"/>
    <property type="match status" value="1"/>
</dbReference>
<protein>
    <submittedName>
        <fullName evidence="6">LysR family transcriptional regulator</fullName>
    </submittedName>
</protein>
<evidence type="ECO:0000259" key="5">
    <source>
        <dbReference type="PROSITE" id="PS50931"/>
    </source>
</evidence>
<dbReference type="SUPFAM" id="SSF53850">
    <property type="entry name" value="Periplasmic binding protein-like II"/>
    <property type="match status" value="1"/>
</dbReference>
<reference evidence="6 7" key="1">
    <citation type="submission" date="2018-05" db="EMBL/GenBank/DDBJ databases">
        <title>Rhodoferax soyangensis sp.nov., isolated from an oligotrophic freshwater lake.</title>
        <authorList>
            <person name="Park M."/>
        </authorList>
    </citation>
    <scope>NUCLEOTIDE SEQUENCE [LARGE SCALE GENOMIC DNA]</scope>
    <source>
        <strain evidence="6 7">IMCC26218</strain>
    </source>
</reference>
<gene>
    <name evidence="6" type="ORF">DIC66_00190</name>
</gene>
<evidence type="ECO:0000256" key="4">
    <source>
        <dbReference type="ARBA" id="ARBA00023163"/>
    </source>
</evidence>
<organism evidence="6 7">
    <name type="scientific">Rhodoferax lacus</name>
    <dbReference type="NCBI Taxonomy" id="2184758"/>
    <lineage>
        <taxon>Bacteria</taxon>
        <taxon>Pseudomonadati</taxon>
        <taxon>Pseudomonadota</taxon>
        <taxon>Betaproteobacteria</taxon>
        <taxon>Burkholderiales</taxon>
        <taxon>Comamonadaceae</taxon>
        <taxon>Rhodoferax</taxon>
    </lineage>
</organism>
<evidence type="ECO:0000256" key="3">
    <source>
        <dbReference type="ARBA" id="ARBA00023125"/>
    </source>
</evidence>
<evidence type="ECO:0000313" key="6">
    <source>
        <dbReference type="EMBL" id="RFO98362.1"/>
    </source>
</evidence>
<dbReference type="InterPro" id="IPR000847">
    <property type="entry name" value="LysR_HTH_N"/>
</dbReference>
<dbReference type="Pfam" id="PF00126">
    <property type="entry name" value="HTH_1"/>
    <property type="match status" value="1"/>
</dbReference>
<comment type="caution">
    <text evidence="6">The sequence shown here is derived from an EMBL/GenBank/DDBJ whole genome shotgun (WGS) entry which is preliminary data.</text>
</comment>
<evidence type="ECO:0000256" key="1">
    <source>
        <dbReference type="ARBA" id="ARBA00009437"/>
    </source>
</evidence>
<evidence type="ECO:0000313" key="7">
    <source>
        <dbReference type="Proteomes" id="UP000260665"/>
    </source>
</evidence>
<keyword evidence="4" id="KW-0804">Transcription</keyword>
<dbReference type="EMBL" id="QFZK01000001">
    <property type="protein sequence ID" value="RFO98362.1"/>
    <property type="molecule type" value="Genomic_DNA"/>
</dbReference>
<dbReference type="InterPro" id="IPR036388">
    <property type="entry name" value="WH-like_DNA-bd_sf"/>
</dbReference>
<dbReference type="PANTHER" id="PTHR30537:SF74">
    <property type="entry name" value="HTH-TYPE TRANSCRIPTIONAL REGULATOR TRPI"/>
    <property type="match status" value="1"/>
</dbReference>
<feature type="domain" description="HTH lysR-type" evidence="5">
    <location>
        <begin position="25"/>
        <end position="82"/>
    </location>
</feature>
<keyword evidence="7" id="KW-1185">Reference proteome</keyword>
<dbReference type="GO" id="GO:0003700">
    <property type="term" value="F:DNA-binding transcription factor activity"/>
    <property type="evidence" value="ECO:0007669"/>
    <property type="project" value="InterPro"/>
</dbReference>
<dbReference type="Proteomes" id="UP000260665">
    <property type="component" value="Unassembled WGS sequence"/>
</dbReference>
<dbReference type="Gene3D" id="3.40.190.10">
    <property type="entry name" value="Periplasmic binding protein-like II"/>
    <property type="match status" value="2"/>
</dbReference>
<dbReference type="PRINTS" id="PR00039">
    <property type="entry name" value="HTHLYSR"/>
</dbReference>
<dbReference type="FunFam" id="1.10.10.10:FF:000001">
    <property type="entry name" value="LysR family transcriptional regulator"/>
    <property type="match status" value="1"/>
</dbReference>
<dbReference type="InterPro" id="IPR005119">
    <property type="entry name" value="LysR_subst-bd"/>
</dbReference>
<proteinExistence type="inferred from homology"/>
<dbReference type="Pfam" id="PF03466">
    <property type="entry name" value="LysR_substrate"/>
    <property type="match status" value="1"/>
</dbReference>
<dbReference type="PANTHER" id="PTHR30537">
    <property type="entry name" value="HTH-TYPE TRANSCRIPTIONAL REGULATOR"/>
    <property type="match status" value="1"/>
</dbReference>
<dbReference type="InterPro" id="IPR058163">
    <property type="entry name" value="LysR-type_TF_proteobact-type"/>
</dbReference>
<dbReference type="GO" id="GO:0043565">
    <property type="term" value="F:sequence-specific DNA binding"/>
    <property type="evidence" value="ECO:0007669"/>
    <property type="project" value="TreeGrafter"/>
</dbReference>
<keyword evidence="2" id="KW-0805">Transcription regulation</keyword>
<dbReference type="AlphaFoldDB" id="A0A3E1RH65"/>